<sequence>MLSKAKIKFVKSLQIKKYRKQEQCFLVEGAKSVRELLASDFEVTLLLGTEEFLSGHRPTARMEVIEVKPSELEGLGEFQTNDAALAVARQKPNQPFSLAANEFALVLDDLRDPGNLGTIIRTADWYGIAKIIASEETADVYGPKVISATMGSFTRVSVFYTDLAAYLNNTSHRVFGTFLDGKDVHTVDFGVGGLIVIGNESKGIAPPLEPFITDKITIPRYGLAESLNAGIATAIVCDNLRRPRALH</sequence>
<gene>
    <name evidence="6" type="ORF">SAMN04488109_0622</name>
</gene>
<dbReference type="SUPFAM" id="SSF75217">
    <property type="entry name" value="alpha/beta knot"/>
    <property type="match status" value="1"/>
</dbReference>
<keyword evidence="2 6" id="KW-0489">Methyltransferase</keyword>
<dbReference type="Gene3D" id="3.30.1330.30">
    <property type="match status" value="1"/>
</dbReference>
<dbReference type="Pfam" id="PF22435">
    <property type="entry name" value="MRM3-like_sub_bind"/>
    <property type="match status" value="1"/>
</dbReference>
<feature type="domain" description="MRM3-like substrate binding" evidence="5">
    <location>
        <begin position="5"/>
        <end position="86"/>
    </location>
</feature>
<feature type="domain" description="tRNA/rRNA methyltransferase SpoU type" evidence="4">
    <location>
        <begin position="103"/>
        <end position="237"/>
    </location>
</feature>
<evidence type="ECO:0000259" key="4">
    <source>
        <dbReference type="Pfam" id="PF00588"/>
    </source>
</evidence>
<evidence type="ECO:0000256" key="2">
    <source>
        <dbReference type="ARBA" id="ARBA00022603"/>
    </source>
</evidence>
<evidence type="ECO:0000313" key="6">
    <source>
        <dbReference type="EMBL" id="SHG51683.1"/>
    </source>
</evidence>
<dbReference type="InterPro" id="IPR029028">
    <property type="entry name" value="Alpha/beta_knot_MTases"/>
</dbReference>
<dbReference type="SUPFAM" id="SSF55315">
    <property type="entry name" value="L30e-like"/>
    <property type="match status" value="1"/>
</dbReference>
<dbReference type="CDD" id="cd18109">
    <property type="entry name" value="SpoU-like_RNA-MTase"/>
    <property type="match status" value="1"/>
</dbReference>
<dbReference type="InterPro" id="IPR029064">
    <property type="entry name" value="Ribosomal_eL30-like_sf"/>
</dbReference>
<organism evidence="6 7">
    <name type="scientific">Chryseolinea serpens</name>
    <dbReference type="NCBI Taxonomy" id="947013"/>
    <lineage>
        <taxon>Bacteria</taxon>
        <taxon>Pseudomonadati</taxon>
        <taxon>Bacteroidota</taxon>
        <taxon>Cytophagia</taxon>
        <taxon>Cytophagales</taxon>
        <taxon>Fulvivirgaceae</taxon>
        <taxon>Chryseolinea</taxon>
    </lineage>
</organism>
<dbReference type="GO" id="GO:0032259">
    <property type="term" value="P:methylation"/>
    <property type="evidence" value="ECO:0007669"/>
    <property type="project" value="UniProtKB-KW"/>
</dbReference>
<dbReference type="GO" id="GO:0008173">
    <property type="term" value="F:RNA methyltransferase activity"/>
    <property type="evidence" value="ECO:0007669"/>
    <property type="project" value="InterPro"/>
</dbReference>
<dbReference type="OrthoDB" id="9785673at2"/>
<dbReference type="EMBL" id="FQWQ01000001">
    <property type="protein sequence ID" value="SHG51683.1"/>
    <property type="molecule type" value="Genomic_DNA"/>
</dbReference>
<evidence type="ECO:0000313" key="7">
    <source>
        <dbReference type="Proteomes" id="UP000184212"/>
    </source>
</evidence>
<dbReference type="InterPro" id="IPR053888">
    <property type="entry name" value="MRM3-like_sub_bind"/>
</dbReference>
<protein>
    <submittedName>
        <fullName evidence="6">RNA methyltransferase, TrmH family</fullName>
    </submittedName>
</protein>
<evidence type="ECO:0000256" key="3">
    <source>
        <dbReference type="ARBA" id="ARBA00022679"/>
    </source>
</evidence>
<name>A0A1M5KHM8_9BACT</name>
<dbReference type="InterPro" id="IPR051259">
    <property type="entry name" value="rRNA_Methyltransferase"/>
</dbReference>
<reference evidence="6 7" key="1">
    <citation type="submission" date="2016-11" db="EMBL/GenBank/DDBJ databases">
        <authorList>
            <person name="Jaros S."/>
            <person name="Januszkiewicz K."/>
            <person name="Wedrychowicz H."/>
        </authorList>
    </citation>
    <scope>NUCLEOTIDE SEQUENCE [LARGE SCALE GENOMIC DNA]</scope>
    <source>
        <strain evidence="6 7">DSM 24574</strain>
    </source>
</reference>
<dbReference type="GO" id="GO:0006396">
    <property type="term" value="P:RNA processing"/>
    <property type="evidence" value="ECO:0007669"/>
    <property type="project" value="InterPro"/>
</dbReference>
<dbReference type="InterPro" id="IPR001537">
    <property type="entry name" value="SpoU_MeTrfase"/>
</dbReference>
<dbReference type="AlphaFoldDB" id="A0A1M5KHM8"/>
<dbReference type="GO" id="GO:0003723">
    <property type="term" value="F:RNA binding"/>
    <property type="evidence" value="ECO:0007669"/>
    <property type="project" value="InterPro"/>
</dbReference>
<dbReference type="STRING" id="947013.SAMN04488109_0622"/>
<dbReference type="PANTHER" id="PTHR43191">
    <property type="entry name" value="RRNA METHYLTRANSFERASE 3"/>
    <property type="match status" value="1"/>
</dbReference>
<accession>A0A1M5KHM8</accession>
<comment type="similarity">
    <text evidence="1">Belongs to the class IV-like SAM-binding methyltransferase superfamily. RNA methyltransferase TrmH family.</text>
</comment>
<dbReference type="InterPro" id="IPR029026">
    <property type="entry name" value="tRNA_m1G_MTases_N"/>
</dbReference>
<keyword evidence="3 6" id="KW-0808">Transferase</keyword>
<dbReference type="Pfam" id="PF00588">
    <property type="entry name" value="SpoU_methylase"/>
    <property type="match status" value="1"/>
</dbReference>
<dbReference type="PANTHER" id="PTHR43191:SF2">
    <property type="entry name" value="RRNA METHYLTRANSFERASE 3, MITOCHONDRIAL"/>
    <property type="match status" value="1"/>
</dbReference>
<dbReference type="RefSeq" id="WP_073130976.1">
    <property type="nucleotide sequence ID" value="NZ_FQWQ01000001.1"/>
</dbReference>
<proteinExistence type="inferred from homology"/>
<keyword evidence="7" id="KW-1185">Reference proteome</keyword>
<evidence type="ECO:0000256" key="1">
    <source>
        <dbReference type="ARBA" id="ARBA00007228"/>
    </source>
</evidence>
<dbReference type="Proteomes" id="UP000184212">
    <property type="component" value="Unassembled WGS sequence"/>
</dbReference>
<dbReference type="Gene3D" id="3.40.1280.10">
    <property type="match status" value="1"/>
</dbReference>
<evidence type="ECO:0000259" key="5">
    <source>
        <dbReference type="Pfam" id="PF22435"/>
    </source>
</evidence>